<gene>
    <name evidence="1" type="ORF">SJ435_05235</name>
</gene>
<protein>
    <submittedName>
        <fullName evidence="1">Uncharacterized protein</fullName>
    </submittedName>
</protein>
<reference evidence="1 2" key="1">
    <citation type="submission" date="2023-11" db="EMBL/GenBank/DDBJ databases">
        <title>Detection of rare carbapenemases in Enterobacterales - comparison of two colorimetric and two CIM-based carbapenemase assays.</title>
        <authorList>
            <person name="Schaffarczyk L."/>
            <person name="Noster J."/>
            <person name="Stelzer Y."/>
            <person name="Sattler J."/>
            <person name="Gatermann S."/>
            <person name="Hamprecht A."/>
        </authorList>
    </citation>
    <scope>NUCLEOTIDE SEQUENCE [LARGE SCALE GENOMIC DNA]</scope>
    <source>
        <strain evidence="1 2">CIM-Carb-136</strain>
    </source>
</reference>
<sequence length="73" mass="8128">MKSALSHKSISLFLKELIKSPRFLIRRNGLKLTISAADSATKKISGYSMQINDFLPQRHSLSGRNGKGLREAL</sequence>
<dbReference type="AlphaFoldDB" id="A0ABD5ICR8"/>
<dbReference type="Proteomes" id="UP001275057">
    <property type="component" value="Unassembled WGS sequence"/>
</dbReference>
<proteinExistence type="predicted"/>
<organism evidence="1 2">
    <name type="scientific">Serratia marcescens</name>
    <dbReference type="NCBI Taxonomy" id="615"/>
    <lineage>
        <taxon>Bacteria</taxon>
        <taxon>Pseudomonadati</taxon>
        <taxon>Pseudomonadota</taxon>
        <taxon>Gammaproteobacteria</taxon>
        <taxon>Enterobacterales</taxon>
        <taxon>Yersiniaceae</taxon>
        <taxon>Serratia</taxon>
    </lineage>
</organism>
<evidence type="ECO:0000313" key="1">
    <source>
        <dbReference type="EMBL" id="MDX7081786.1"/>
    </source>
</evidence>
<evidence type="ECO:0000313" key="2">
    <source>
        <dbReference type="Proteomes" id="UP001275057"/>
    </source>
</evidence>
<name>A0ABD5ICR8_SERMA</name>
<dbReference type="RefSeq" id="WP_139159281.1">
    <property type="nucleotide sequence ID" value="NZ_CAMKIY010000010.1"/>
</dbReference>
<comment type="caution">
    <text evidence="1">The sequence shown here is derived from an EMBL/GenBank/DDBJ whole genome shotgun (WGS) entry which is preliminary data.</text>
</comment>
<accession>A0ABD5ICR8</accession>
<dbReference type="EMBL" id="JAXABG010000002">
    <property type="protein sequence ID" value="MDX7081786.1"/>
    <property type="molecule type" value="Genomic_DNA"/>
</dbReference>